<comment type="similarity">
    <text evidence="1">Belongs to the class I-like SAM-binding methyltransferase superfamily. METTL21 family. EFM6 subfamily.</text>
</comment>
<dbReference type="GO" id="GO:0032259">
    <property type="term" value="P:methylation"/>
    <property type="evidence" value="ECO:0007669"/>
    <property type="project" value="UniProtKB-KW"/>
</dbReference>
<dbReference type="InterPro" id="IPR029063">
    <property type="entry name" value="SAM-dependent_MTases_sf"/>
</dbReference>
<dbReference type="GO" id="GO:0016279">
    <property type="term" value="F:protein-lysine N-methyltransferase activity"/>
    <property type="evidence" value="ECO:0007669"/>
    <property type="project" value="UniProtKB-UniRule"/>
</dbReference>
<dbReference type="OrthoDB" id="407325at2759"/>
<evidence type="ECO:0000313" key="3">
    <source>
        <dbReference type="EMBL" id="KAF2166816.1"/>
    </source>
</evidence>
<dbReference type="InterPro" id="IPR033684">
    <property type="entry name" value="EFM6"/>
</dbReference>
<evidence type="ECO:0000313" key="4">
    <source>
        <dbReference type="Proteomes" id="UP000799537"/>
    </source>
</evidence>
<comment type="subcellular location">
    <subcellularLocation>
        <location evidence="1">Cytoplasm</location>
    </subcellularLocation>
</comment>
<dbReference type="EC" id="2.1.1.-" evidence="1"/>
<keyword evidence="1" id="KW-0963">Cytoplasm</keyword>
<dbReference type="GO" id="GO:0005829">
    <property type="term" value="C:cytosol"/>
    <property type="evidence" value="ECO:0007669"/>
    <property type="project" value="TreeGrafter"/>
</dbReference>
<keyword evidence="1" id="KW-0808">Transferase</keyword>
<keyword evidence="1" id="KW-0949">S-adenosyl-L-methionine</keyword>
<accession>A0A6A6CMZ4</accession>
<keyword evidence="4" id="KW-1185">Reference proteome</keyword>
<sequence>MSLSDLESEKGDADGLLSEDLVQSPTHKAASTKAVDFDGLLTPPLLLREDLTSGNGGQAWPAGMILGKYLLRRKRDELQDSSIVELGAGGGLCGLAIAVGCRPKDVVHITDQQPMQALMQQNIAHNNLQDAVKASVYDWGNPRPQDIPQPDVVLAADCVYFEPAFPLLLQTLQDLIGPNTVCYFCFKRRRRADMHFVKAVKKMFLVEDVTDDPDSASYSWENIFLCTIKRKPGR</sequence>
<feature type="binding site" evidence="1">
    <location>
        <position position="156"/>
    </location>
    <ligand>
        <name>S-adenosyl-L-methionine</name>
        <dbReference type="ChEBI" id="CHEBI:59789"/>
    </ligand>
</feature>
<feature type="binding site" evidence="1">
    <location>
        <position position="60"/>
    </location>
    <ligand>
        <name>S-adenosyl-L-methionine</name>
        <dbReference type="ChEBI" id="CHEBI:59789"/>
    </ligand>
</feature>
<reference evidence="3" key="1">
    <citation type="journal article" date="2020" name="Stud. Mycol.">
        <title>101 Dothideomycetes genomes: a test case for predicting lifestyles and emergence of pathogens.</title>
        <authorList>
            <person name="Haridas S."/>
            <person name="Albert R."/>
            <person name="Binder M."/>
            <person name="Bloem J."/>
            <person name="Labutti K."/>
            <person name="Salamov A."/>
            <person name="Andreopoulos B."/>
            <person name="Baker S."/>
            <person name="Barry K."/>
            <person name="Bills G."/>
            <person name="Bluhm B."/>
            <person name="Cannon C."/>
            <person name="Castanera R."/>
            <person name="Culley D."/>
            <person name="Daum C."/>
            <person name="Ezra D."/>
            <person name="Gonzalez J."/>
            <person name="Henrissat B."/>
            <person name="Kuo A."/>
            <person name="Liang C."/>
            <person name="Lipzen A."/>
            <person name="Lutzoni F."/>
            <person name="Magnuson J."/>
            <person name="Mondo S."/>
            <person name="Nolan M."/>
            <person name="Ohm R."/>
            <person name="Pangilinan J."/>
            <person name="Park H.-J."/>
            <person name="Ramirez L."/>
            <person name="Alfaro M."/>
            <person name="Sun H."/>
            <person name="Tritt A."/>
            <person name="Yoshinaga Y."/>
            <person name="Zwiers L.-H."/>
            <person name="Turgeon B."/>
            <person name="Goodwin S."/>
            <person name="Spatafora J."/>
            <person name="Crous P."/>
            <person name="Grigoriev I."/>
        </authorList>
    </citation>
    <scope>NUCLEOTIDE SEQUENCE</scope>
    <source>
        <strain evidence="3">ATCC 36951</strain>
    </source>
</reference>
<dbReference type="SUPFAM" id="SSF53335">
    <property type="entry name" value="S-adenosyl-L-methionine-dependent methyltransferases"/>
    <property type="match status" value="1"/>
</dbReference>
<dbReference type="PANTHER" id="PTHR14614:SF152">
    <property type="entry name" value="PROTEIN-LYSINE N-METHYLTRANSFERASE EFM6"/>
    <property type="match status" value="1"/>
</dbReference>
<dbReference type="HAMAP" id="MF_03198">
    <property type="entry name" value="Methyltr_EFM6"/>
    <property type="match status" value="1"/>
</dbReference>
<comment type="function">
    <text evidence="1">S-adenosyl-L-methionine-dependent protein-lysine N-methyltransferase that methylates elongation factor 1-alpha.</text>
</comment>
<dbReference type="PANTHER" id="PTHR14614">
    <property type="entry name" value="HEPATOCELLULAR CARCINOMA-ASSOCIATED ANTIGEN"/>
    <property type="match status" value="1"/>
</dbReference>
<evidence type="ECO:0000256" key="1">
    <source>
        <dbReference type="HAMAP-Rule" id="MF_03198"/>
    </source>
</evidence>
<feature type="binding site" evidence="1">
    <location>
        <begin position="87"/>
        <end position="89"/>
    </location>
    <ligand>
        <name>S-adenosyl-L-methionine</name>
        <dbReference type="ChEBI" id="CHEBI:59789"/>
    </ligand>
</feature>
<dbReference type="Pfam" id="PF10294">
    <property type="entry name" value="Methyltransf_16"/>
    <property type="match status" value="1"/>
</dbReference>
<dbReference type="EMBL" id="ML993595">
    <property type="protein sequence ID" value="KAF2166816.1"/>
    <property type="molecule type" value="Genomic_DNA"/>
</dbReference>
<keyword evidence="1" id="KW-0489">Methyltransferase</keyword>
<dbReference type="Gene3D" id="3.40.50.150">
    <property type="entry name" value="Vaccinia Virus protein VP39"/>
    <property type="match status" value="1"/>
</dbReference>
<gene>
    <name evidence="1" type="primary">EFM6</name>
    <name evidence="3" type="ORF">M409DRAFT_66384</name>
</gene>
<feature type="region of interest" description="Disordered" evidence="2">
    <location>
        <begin position="1"/>
        <end position="20"/>
    </location>
</feature>
<dbReference type="Proteomes" id="UP000799537">
    <property type="component" value="Unassembled WGS sequence"/>
</dbReference>
<evidence type="ECO:0000256" key="2">
    <source>
        <dbReference type="SAM" id="MobiDB-lite"/>
    </source>
</evidence>
<proteinExistence type="inferred from homology"/>
<organism evidence="3 4">
    <name type="scientific">Zasmidium cellare ATCC 36951</name>
    <dbReference type="NCBI Taxonomy" id="1080233"/>
    <lineage>
        <taxon>Eukaryota</taxon>
        <taxon>Fungi</taxon>
        <taxon>Dikarya</taxon>
        <taxon>Ascomycota</taxon>
        <taxon>Pezizomycotina</taxon>
        <taxon>Dothideomycetes</taxon>
        <taxon>Dothideomycetidae</taxon>
        <taxon>Mycosphaerellales</taxon>
        <taxon>Mycosphaerellaceae</taxon>
        <taxon>Zasmidium</taxon>
    </lineage>
</organism>
<name>A0A6A6CMZ4_ZASCE</name>
<dbReference type="InterPro" id="IPR019410">
    <property type="entry name" value="Methyltransf_16"/>
</dbReference>
<feature type="binding site" evidence="1">
    <location>
        <position position="139"/>
    </location>
    <ligand>
        <name>S-adenosyl-L-methionine</name>
        <dbReference type="ChEBI" id="CHEBI:59789"/>
    </ligand>
</feature>
<dbReference type="AlphaFoldDB" id="A0A6A6CMZ4"/>
<protein>
    <recommendedName>
        <fullName evidence="1">Protein-lysine N-methyltransferase EFM6</fullName>
        <ecNumber evidence="1">2.1.1.-</ecNumber>
    </recommendedName>
    <alternativeName>
        <fullName evidence="1">Elongation factor methyltransferase 6</fullName>
    </alternativeName>
</protein>
<feature type="binding site" evidence="1">
    <location>
        <position position="111"/>
    </location>
    <ligand>
        <name>S-adenosyl-L-methionine</name>
        <dbReference type="ChEBI" id="CHEBI:59789"/>
    </ligand>
</feature>